<gene>
    <name evidence="1" type="ordered locus">Pogu_2420</name>
</gene>
<dbReference type="eggNOG" id="arCOG03744">
    <property type="taxonomic scope" value="Archaea"/>
</dbReference>
<dbReference type="Proteomes" id="UP000009062">
    <property type="component" value="Chromosome"/>
</dbReference>
<keyword evidence="2" id="KW-1185">Reference proteome</keyword>
<sequence>MGGRGLYQNEGWDLQPPTPEKVVEVEGVVDAGAMYTVVRRDLFEPLGIKTLERRRFKDFGGYVEKDIGEAGLALAGRRRAVPVIFGEADDAVVVGVTALKIFGIEVDPVRGCLKRPSCCSSRKAS</sequence>
<accession>H6QDA4</accession>
<dbReference type="AlphaFoldDB" id="H6QDA4"/>
<evidence type="ECO:0000313" key="1">
    <source>
        <dbReference type="EMBL" id="AFA40447.1"/>
    </source>
</evidence>
<dbReference type="EMBL" id="CP003316">
    <property type="protein sequence ID" value="AFA40447.1"/>
    <property type="molecule type" value="Genomic_DNA"/>
</dbReference>
<evidence type="ECO:0008006" key="3">
    <source>
        <dbReference type="Google" id="ProtNLM"/>
    </source>
</evidence>
<organism evidence="1 2">
    <name type="scientific">Pyrobaculum oguniense (strain DSM 13380 / JCM 10595 / TE7)</name>
    <dbReference type="NCBI Taxonomy" id="698757"/>
    <lineage>
        <taxon>Archaea</taxon>
        <taxon>Thermoproteota</taxon>
        <taxon>Thermoprotei</taxon>
        <taxon>Thermoproteales</taxon>
        <taxon>Thermoproteaceae</taxon>
        <taxon>Pyrobaculum</taxon>
    </lineage>
</organism>
<protein>
    <recommendedName>
        <fullName evidence="3">Aspartyl protease</fullName>
    </recommendedName>
</protein>
<name>H6QDA4_PYROT</name>
<reference evidence="1 2" key="1">
    <citation type="journal article" date="2012" name="Stand. Genomic Sci.">
        <title>Complete genome sequence of Pyrobaculum oguniense.</title>
        <authorList>
            <person name="Bernick D.L."/>
            <person name="Karplus K."/>
            <person name="Lui L.M."/>
            <person name="Coker J.K."/>
            <person name="Murphy J.N."/>
            <person name="Chan P.P."/>
            <person name="Cozen A.E."/>
            <person name="Lowe T.M."/>
        </authorList>
    </citation>
    <scope>NUCLEOTIDE SEQUENCE [LARGE SCALE GENOMIC DNA]</scope>
    <source>
        <strain evidence="1 2">TE7</strain>
    </source>
</reference>
<dbReference type="KEGG" id="pog:Pogu_2420"/>
<evidence type="ECO:0000313" key="2">
    <source>
        <dbReference type="Proteomes" id="UP000009062"/>
    </source>
</evidence>
<proteinExistence type="predicted"/>
<dbReference type="HOGENOM" id="CLU_145188_2_0_2"/>